<dbReference type="InterPro" id="IPR052942">
    <property type="entry name" value="LPS_cholinephosphotransferase"/>
</dbReference>
<dbReference type="Gene3D" id="3.30.460.40">
    <property type="match status" value="1"/>
</dbReference>
<proteinExistence type="predicted"/>
<evidence type="ECO:0000313" key="3">
    <source>
        <dbReference type="Proteomes" id="UP001194714"/>
    </source>
</evidence>
<dbReference type="PANTHER" id="PTHR43404">
    <property type="entry name" value="LIPOPOLYSACCHARIDE CHOLINEPHOSPHOTRANSFERASE LICD"/>
    <property type="match status" value="1"/>
</dbReference>
<reference evidence="2 3" key="1">
    <citation type="submission" date="2020-01" db="EMBL/GenBank/DDBJ databases">
        <title>Draft genome sequence of Cand. Neptunochlamydia vexilliferae K9.</title>
        <authorList>
            <person name="Schulz F."/>
            <person name="Koestlbacher S."/>
            <person name="Wascher F."/>
            <person name="Pizzetti I."/>
            <person name="Horn M."/>
        </authorList>
    </citation>
    <scope>NUCLEOTIDE SEQUENCE [LARGE SCALE GENOMIC DNA]</scope>
    <source>
        <strain evidence="2 3">K9</strain>
    </source>
</reference>
<feature type="domain" description="LicD/FKTN/FKRP nucleotidyltransferase" evidence="1">
    <location>
        <begin position="213"/>
        <end position="253"/>
    </location>
</feature>
<evidence type="ECO:0000313" key="2">
    <source>
        <dbReference type="EMBL" id="MBF5059777.1"/>
    </source>
</evidence>
<dbReference type="PANTHER" id="PTHR43404:SF1">
    <property type="entry name" value="MNN4P"/>
    <property type="match status" value="1"/>
</dbReference>
<dbReference type="EMBL" id="JAAEJV010000040">
    <property type="protein sequence ID" value="MBF5059777.1"/>
    <property type="molecule type" value="Genomic_DNA"/>
</dbReference>
<dbReference type="Pfam" id="PF04991">
    <property type="entry name" value="LicD"/>
    <property type="match status" value="1"/>
</dbReference>
<evidence type="ECO:0000259" key="1">
    <source>
        <dbReference type="Pfam" id="PF04991"/>
    </source>
</evidence>
<dbReference type="Proteomes" id="UP001194714">
    <property type="component" value="Unassembled WGS sequence"/>
</dbReference>
<gene>
    <name evidence="2" type="ORF">NEPTK9_001295</name>
</gene>
<protein>
    <recommendedName>
        <fullName evidence="1">LicD/FKTN/FKRP nucleotidyltransferase domain-containing protein</fullName>
    </recommendedName>
</protein>
<name>A0ABS0B063_9BACT</name>
<comment type="caution">
    <text evidence="2">The sequence shown here is derived from an EMBL/GenBank/DDBJ whole genome shotgun (WGS) entry which is preliminary data.</text>
</comment>
<accession>A0ABS0B063</accession>
<dbReference type="InterPro" id="IPR007074">
    <property type="entry name" value="LicD/FKTN/FKRP_NTP_transf"/>
</dbReference>
<organism evidence="2 3">
    <name type="scientific">Candidatus Neptunichlamydia vexilliferae</name>
    <dbReference type="NCBI Taxonomy" id="1651774"/>
    <lineage>
        <taxon>Bacteria</taxon>
        <taxon>Pseudomonadati</taxon>
        <taxon>Chlamydiota</taxon>
        <taxon>Chlamydiia</taxon>
        <taxon>Parachlamydiales</taxon>
        <taxon>Simkaniaceae</taxon>
        <taxon>Candidatus Neptunichlamydia</taxon>
    </lineage>
</organism>
<keyword evidence="3" id="KW-1185">Reference proteome</keyword>
<sequence>MQKTPCFVNPVLKIGNRLNRRGMTIIDAFPKICKVFPGVTAALIHFGMSLVGYYHIFCESPWINTSFEEARGLEKMANVFLMPAHYLCEGRTVSYDGEEFRVKQRFQYETGKKIYSPIALTFFTPGLILGAACKKVALLSPEVAFRHKMLKKELRSKKISSKNDYYCSIGIPINDWREGEKLISQGYKRRPGDENVLLPDKEALKEIVTLLTEANIPFWIDCGTCIGTFRYEGILPWDNDIDIAVLIDDFQNVRHALRRLNRKKYVAQDWSDRGRAETYIRVYIKESRNHIDIYHNDIDIENKTVQYIVAHENSPFMANDWKERERRQTSPIPFDVVFPLKRGNFDGIAVPVPNQTARFIQAKYGPNINPPWIYNEETGSYEKDLSHPYWETPLAH</sequence>